<gene>
    <name evidence="3" type="ORF">L3V18_12795</name>
</gene>
<keyword evidence="1" id="KW-0732">Signal</keyword>
<dbReference type="InterPro" id="IPR016147">
    <property type="entry name" value="Pili_assmbl_chaperone_N"/>
</dbReference>
<organism evidence="3 4">
    <name type="scientific">Marilutibacter chinensis</name>
    <dbReference type="NCBI Taxonomy" id="2912247"/>
    <lineage>
        <taxon>Bacteria</taxon>
        <taxon>Pseudomonadati</taxon>
        <taxon>Pseudomonadota</taxon>
        <taxon>Gammaproteobacteria</taxon>
        <taxon>Lysobacterales</taxon>
        <taxon>Lysobacteraceae</taxon>
        <taxon>Marilutibacter</taxon>
    </lineage>
</organism>
<evidence type="ECO:0000313" key="4">
    <source>
        <dbReference type="Proteomes" id="UP001430796"/>
    </source>
</evidence>
<dbReference type="Pfam" id="PF00345">
    <property type="entry name" value="PapD_N"/>
    <property type="match status" value="1"/>
</dbReference>
<proteinExistence type="predicted"/>
<name>A0ABS9HX87_9GAMM</name>
<dbReference type="Gene3D" id="2.60.40.10">
    <property type="entry name" value="Immunoglobulins"/>
    <property type="match status" value="1"/>
</dbReference>
<dbReference type="EMBL" id="JAKJPO010000008">
    <property type="protein sequence ID" value="MCF7222652.1"/>
    <property type="molecule type" value="Genomic_DNA"/>
</dbReference>
<accession>A0ABS9HX87</accession>
<comment type="caution">
    <text evidence="3">The sequence shown here is derived from an EMBL/GenBank/DDBJ whole genome shotgun (WGS) entry which is preliminary data.</text>
</comment>
<reference evidence="3" key="1">
    <citation type="submission" date="2022-01" db="EMBL/GenBank/DDBJ databases">
        <title>Lysobacter chinensis sp. nov., a bacterium isolated from cow dung compost.</title>
        <authorList>
            <person name="Liu Y."/>
        </authorList>
    </citation>
    <scope>NUCLEOTIDE SEQUENCE</scope>
    <source>
        <strain evidence="3">TLK-CK17</strain>
    </source>
</reference>
<dbReference type="SUPFAM" id="SSF49354">
    <property type="entry name" value="PapD-like"/>
    <property type="match status" value="1"/>
</dbReference>
<dbReference type="InterPro" id="IPR013783">
    <property type="entry name" value="Ig-like_fold"/>
</dbReference>
<evidence type="ECO:0000259" key="2">
    <source>
        <dbReference type="Pfam" id="PF00345"/>
    </source>
</evidence>
<dbReference type="InterPro" id="IPR050643">
    <property type="entry name" value="Periplasmic_pilus_chap"/>
</dbReference>
<evidence type="ECO:0000313" key="3">
    <source>
        <dbReference type="EMBL" id="MCF7222652.1"/>
    </source>
</evidence>
<dbReference type="PANTHER" id="PTHR30251">
    <property type="entry name" value="PILUS ASSEMBLY CHAPERONE"/>
    <property type="match status" value="1"/>
</dbReference>
<feature type="signal peptide" evidence="1">
    <location>
        <begin position="1"/>
        <end position="31"/>
    </location>
</feature>
<feature type="chain" id="PRO_5045487855" evidence="1">
    <location>
        <begin position="32"/>
        <end position="259"/>
    </location>
</feature>
<dbReference type="RefSeq" id="WP_237055484.1">
    <property type="nucleotide sequence ID" value="NZ_JAKJPO010000008.1"/>
</dbReference>
<dbReference type="InterPro" id="IPR008962">
    <property type="entry name" value="PapD-like_sf"/>
</dbReference>
<keyword evidence="4" id="KW-1185">Reference proteome</keyword>
<dbReference type="Proteomes" id="UP001430796">
    <property type="component" value="Unassembled WGS sequence"/>
</dbReference>
<reference evidence="3" key="2">
    <citation type="submission" date="2022-01" db="EMBL/GenBank/DDBJ databases">
        <authorList>
            <person name="Zhou L.Y."/>
        </authorList>
    </citation>
    <scope>NUCLEOTIDE SEQUENCE</scope>
    <source>
        <strain evidence="3">TLK-CK17</strain>
    </source>
</reference>
<dbReference type="PANTHER" id="PTHR30251:SF4">
    <property type="entry name" value="SLR1668 PROTEIN"/>
    <property type="match status" value="1"/>
</dbReference>
<protein>
    <submittedName>
        <fullName evidence="3">Molecular chaperone</fullName>
    </submittedName>
</protein>
<sequence>MALLAWRHGSRPPLAVAFAAAALLLGFQAAAQATHLQVAPTSITIRTGQVAEGLTLRNTGTAPLHAQLRVFRWHQDGGEDSLEATTDIALSPPMVEIAPGGRQLVRVVRTAPPPVDVETGYRIIVDEIPVARDGDGQEPSPQAGLRFVMRYSIPLFLAPPQPDAPMPSLHAHVVGDGRERFIEIRNDGQGHAQVADLAFVGADGRRTVVAPGLSGYVLPGRNRRWKLPERLDSPLDGAFKARINGESVERTLAMDAEAR</sequence>
<evidence type="ECO:0000256" key="1">
    <source>
        <dbReference type="SAM" id="SignalP"/>
    </source>
</evidence>
<feature type="domain" description="Pili assembly chaperone N-terminal" evidence="2">
    <location>
        <begin position="36"/>
        <end position="161"/>
    </location>
</feature>